<gene>
    <name evidence="4" type="ORF">BQ2448_5226</name>
</gene>
<feature type="domain" description="UDP-glucose:glycoprotein glucosyltransferase thioredoxin-like" evidence="3">
    <location>
        <begin position="474"/>
        <end position="682"/>
    </location>
</feature>
<sequence>MRTFAYGFVVALGAFVVAGSTATDLRVTLSSSDPSPPSLVAQYIECLGIEDPSAYYPFISWLTANRPETATLRDENPSSENEPPKLPPRSSEPNLLFTRKQSPLQSWRALESNRFRGRFLNERGEKELLHLAIANGQADGLLEEMHKAWEKREKIVPVVGEDGCESWIDVRGHRACSVKQFWELVGPKQSKGEKPLNIQAAGDNLAPEPFDRLQPPMRDDSLPFFVLYASTDDETFGPLFDALHRLAGGDIDVAEDAVRLQFTIRWKPDSRISKAGNAPLSAFGVKLSLEGVTAPEAKLKTDVRRRAISSIVARDSLAPLASFIAQSPLLEPSLSGKGGAEAEVGAGAQISDENYAESITINGLSLDVDHADPLDLIHFLRREREFLADIVSLHHDLTFAHARAILIGSSVSPAEEVAGRSPKNVIKPSKHHPLKIVNLVQAMHDLPSVFVEAAFLESVESDGDEIPEGQEAPPDKAATTTIYVITDLDSPQGLEIAQEALIYIDSTPEVRINFVHNPPVIEVAEHAFTFSNLLYLLTESGNMREVFPAELLTWLAYEVTKDGMETPIPDIWDEENPMTPFVTSGADDADAESAKEYWQSVQEFAARAGVEPGASAIVINGRVVALPGNKFNANQFQQIVSYEYEIRIGPVVAMVDETIPDTIREDRVAVANLYNAASSIVASSLMPLGTPARAQASLPFASDYPRTVVQRLPEDALWDIDAVLDPLSVRSQRWVPLLQSLSQLEHTNLRLYPIASNSLVASTLFGVAFPLAPEFDEETQELLRPSVNFSNLAQDKMVVSINIEKRGIVQVDGVESVSSKTIKEIPNGRIELSVRAGAAGGRAAEPASKSSRTPRDEL</sequence>
<proteinExistence type="predicted"/>
<evidence type="ECO:0000259" key="2">
    <source>
        <dbReference type="Pfam" id="PF18400"/>
    </source>
</evidence>
<dbReference type="Pfam" id="PF18403">
    <property type="entry name" value="Thioredoxin_15"/>
    <property type="match status" value="1"/>
</dbReference>
<dbReference type="InterPro" id="IPR040525">
    <property type="entry name" value="UGGT_TRXL_4"/>
</dbReference>
<dbReference type="Pfam" id="PF18400">
    <property type="entry name" value="Thioredoxin_12"/>
    <property type="match status" value="1"/>
</dbReference>
<dbReference type="GO" id="GO:0036503">
    <property type="term" value="P:ERAD pathway"/>
    <property type="evidence" value="ECO:0007669"/>
    <property type="project" value="TreeGrafter"/>
</dbReference>
<accession>A0A238F3M4</accession>
<feature type="region of interest" description="Disordered" evidence="1">
    <location>
        <begin position="836"/>
        <end position="858"/>
    </location>
</feature>
<dbReference type="EMBL" id="FMSP01000002">
    <property type="protein sequence ID" value="SCV67615.1"/>
    <property type="molecule type" value="Genomic_DNA"/>
</dbReference>
<feature type="region of interest" description="Disordered" evidence="1">
    <location>
        <begin position="70"/>
        <end position="95"/>
    </location>
</feature>
<dbReference type="OrthoDB" id="2534480at2759"/>
<evidence type="ECO:0000313" key="4">
    <source>
        <dbReference type="EMBL" id="SCV67615.1"/>
    </source>
</evidence>
<dbReference type="Proteomes" id="UP000198372">
    <property type="component" value="Unassembled WGS sequence"/>
</dbReference>
<reference evidence="5" key="1">
    <citation type="submission" date="2016-09" db="EMBL/GenBank/DDBJ databases">
        <authorList>
            <person name="Jeantristanb JTB J.-T."/>
            <person name="Ricardo R."/>
        </authorList>
    </citation>
    <scope>NUCLEOTIDE SEQUENCE [LARGE SCALE GENOMIC DNA]</scope>
</reference>
<evidence type="ECO:0000259" key="3">
    <source>
        <dbReference type="Pfam" id="PF18403"/>
    </source>
</evidence>
<dbReference type="GO" id="GO:0003980">
    <property type="term" value="F:UDP-glucose:glycoprotein glucosyltransferase activity"/>
    <property type="evidence" value="ECO:0007669"/>
    <property type="project" value="InterPro"/>
</dbReference>
<dbReference type="GO" id="GO:0051082">
    <property type="term" value="F:unfolded protein binding"/>
    <property type="evidence" value="ECO:0007669"/>
    <property type="project" value="TreeGrafter"/>
</dbReference>
<dbReference type="AlphaFoldDB" id="A0A238F3M4"/>
<dbReference type="GO" id="GO:0005783">
    <property type="term" value="C:endoplasmic reticulum"/>
    <property type="evidence" value="ECO:0007669"/>
    <property type="project" value="TreeGrafter"/>
</dbReference>
<evidence type="ECO:0000313" key="5">
    <source>
        <dbReference type="Proteomes" id="UP000198372"/>
    </source>
</evidence>
<dbReference type="STRING" id="269621.A0A238F3M4"/>
<dbReference type="GO" id="GO:0018279">
    <property type="term" value="P:protein N-linked glycosylation via asparagine"/>
    <property type="evidence" value="ECO:0007669"/>
    <property type="project" value="TreeGrafter"/>
</dbReference>
<dbReference type="PANTHER" id="PTHR11226:SF0">
    <property type="entry name" value="UDP-GLUCOSE:GLYCOPROTEIN GLUCOSYLTRANSFERASE"/>
    <property type="match status" value="1"/>
</dbReference>
<name>A0A238F3M4_9BASI</name>
<organism evidence="4 5">
    <name type="scientific">Microbotryum intermedium</name>
    <dbReference type="NCBI Taxonomy" id="269621"/>
    <lineage>
        <taxon>Eukaryota</taxon>
        <taxon>Fungi</taxon>
        <taxon>Dikarya</taxon>
        <taxon>Basidiomycota</taxon>
        <taxon>Pucciniomycotina</taxon>
        <taxon>Microbotryomycetes</taxon>
        <taxon>Microbotryales</taxon>
        <taxon>Microbotryaceae</taxon>
        <taxon>Microbotryum</taxon>
    </lineage>
</organism>
<protein>
    <submittedName>
        <fullName evidence="4">BQ2448_5226 protein</fullName>
    </submittedName>
</protein>
<dbReference type="InterPro" id="IPR009448">
    <property type="entry name" value="UDP-g_GGtrans"/>
</dbReference>
<keyword evidence="5" id="KW-1185">Reference proteome</keyword>
<feature type="domain" description="UGGT thioredoxin-like" evidence="2">
    <location>
        <begin position="37"/>
        <end position="273"/>
    </location>
</feature>
<dbReference type="PANTHER" id="PTHR11226">
    <property type="entry name" value="UDP-GLUCOSE GLYCOPROTEIN:GLUCOSYLTRANSFERASE"/>
    <property type="match status" value="1"/>
</dbReference>
<evidence type="ECO:0000256" key="1">
    <source>
        <dbReference type="SAM" id="MobiDB-lite"/>
    </source>
</evidence>
<dbReference type="InterPro" id="IPR040693">
    <property type="entry name" value="UGGT_TRXL_1"/>
</dbReference>